<organism evidence="2 3">
    <name type="scientific">Actinomadura rugatobispora</name>
    <dbReference type="NCBI Taxonomy" id="1994"/>
    <lineage>
        <taxon>Bacteria</taxon>
        <taxon>Bacillati</taxon>
        <taxon>Actinomycetota</taxon>
        <taxon>Actinomycetes</taxon>
        <taxon>Streptosporangiales</taxon>
        <taxon>Thermomonosporaceae</taxon>
        <taxon>Actinomadura</taxon>
    </lineage>
</organism>
<gene>
    <name evidence="2" type="ORF">ACFPZN_11955</name>
</gene>
<dbReference type="RefSeq" id="WP_378281949.1">
    <property type="nucleotide sequence ID" value="NZ_JBHSON010000013.1"/>
</dbReference>
<protein>
    <submittedName>
        <fullName evidence="2">Hotdog domain-containing protein</fullName>
    </submittedName>
</protein>
<dbReference type="CDD" id="cd03443">
    <property type="entry name" value="PaaI_thioesterase"/>
    <property type="match status" value="2"/>
</dbReference>
<dbReference type="SUPFAM" id="SSF54637">
    <property type="entry name" value="Thioesterase/thiol ester dehydrase-isomerase"/>
    <property type="match status" value="2"/>
</dbReference>
<evidence type="ECO:0000313" key="3">
    <source>
        <dbReference type="Proteomes" id="UP001596074"/>
    </source>
</evidence>
<sequence length="262" mass="27500">MTDLGTRGPAADGTRSDSFLTVLDMRMLPPDGETARATAHLGPATWAKGTERPRLGALVAMADIVAGLRPTGPVVPTVDLNLQLLRPAPARGRVDLECRPLKAGRRLFVGEVLMRHEGTLLARSVATFINRSYGGTGSPPRGPARREASFDDWFLPSYPDERTVLVERTEEISNGPGATVQGGAQATVAELAAEWVLSPLGPHAAVDLDIRYLGRVAAGPLAATADVLAVRGDRAFVSVMLTDAGAGDAVVAHASVVCRPEA</sequence>
<accession>A0ABW0ZSQ6</accession>
<feature type="domain" description="Thioesterase" evidence="1">
    <location>
        <begin position="60"/>
        <end position="119"/>
    </location>
</feature>
<dbReference type="Proteomes" id="UP001596074">
    <property type="component" value="Unassembled WGS sequence"/>
</dbReference>
<evidence type="ECO:0000259" key="1">
    <source>
        <dbReference type="Pfam" id="PF03061"/>
    </source>
</evidence>
<dbReference type="EMBL" id="JBHSON010000013">
    <property type="protein sequence ID" value="MFC5746326.1"/>
    <property type="molecule type" value="Genomic_DNA"/>
</dbReference>
<proteinExistence type="predicted"/>
<dbReference type="InterPro" id="IPR006683">
    <property type="entry name" value="Thioestr_dom"/>
</dbReference>
<comment type="caution">
    <text evidence="2">The sequence shown here is derived from an EMBL/GenBank/DDBJ whole genome shotgun (WGS) entry which is preliminary data.</text>
</comment>
<dbReference type="InterPro" id="IPR029069">
    <property type="entry name" value="HotDog_dom_sf"/>
</dbReference>
<reference evidence="3" key="1">
    <citation type="journal article" date="2019" name="Int. J. Syst. Evol. Microbiol.">
        <title>The Global Catalogue of Microorganisms (GCM) 10K type strain sequencing project: providing services to taxonomists for standard genome sequencing and annotation.</title>
        <authorList>
            <consortium name="The Broad Institute Genomics Platform"/>
            <consortium name="The Broad Institute Genome Sequencing Center for Infectious Disease"/>
            <person name="Wu L."/>
            <person name="Ma J."/>
        </authorList>
    </citation>
    <scope>NUCLEOTIDE SEQUENCE [LARGE SCALE GENOMIC DNA]</scope>
    <source>
        <strain evidence="3">KCTC 42087</strain>
    </source>
</reference>
<dbReference type="Pfam" id="PF03061">
    <property type="entry name" value="4HBT"/>
    <property type="match status" value="1"/>
</dbReference>
<evidence type="ECO:0000313" key="2">
    <source>
        <dbReference type="EMBL" id="MFC5746326.1"/>
    </source>
</evidence>
<name>A0ABW0ZSQ6_9ACTN</name>
<keyword evidence="3" id="KW-1185">Reference proteome</keyword>
<dbReference type="Gene3D" id="3.10.129.10">
    <property type="entry name" value="Hotdog Thioesterase"/>
    <property type="match status" value="2"/>
</dbReference>